<dbReference type="CTD" id="20241673"/>
<dbReference type="RefSeq" id="XP_009045628.1">
    <property type="nucleotide sequence ID" value="XM_009047380.1"/>
</dbReference>
<gene>
    <name evidence="2" type="ORF">LOTGIDRAFT_171183</name>
</gene>
<dbReference type="AlphaFoldDB" id="V4AHV9"/>
<feature type="compositionally biased region" description="Polar residues" evidence="1">
    <location>
        <begin position="66"/>
        <end position="91"/>
    </location>
</feature>
<feature type="region of interest" description="Disordered" evidence="1">
    <location>
        <begin position="61"/>
        <end position="146"/>
    </location>
</feature>
<dbReference type="EMBL" id="KB199929">
    <property type="protein sequence ID" value="ESP03654.1"/>
    <property type="molecule type" value="Genomic_DNA"/>
</dbReference>
<evidence type="ECO:0000313" key="3">
    <source>
        <dbReference type="Proteomes" id="UP000030746"/>
    </source>
</evidence>
<sequence>MARMPVCLYADNSTEFQEKEHDAILISHRCFLRLFSLSYEIGQRFLSEAIAQTVPLVCGGRKKSRIVSSRQFSSRVYSTGNQSEASASSTIPPEEQPITGEPVTDAEAEEYHSIIKDDERAKGFKGLSCPETTERPQSGNCGVAKA</sequence>
<keyword evidence="3" id="KW-1185">Reference proteome</keyword>
<feature type="compositionally biased region" description="Basic and acidic residues" evidence="1">
    <location>
        <begin position="109"/>
        <end position="122"/>
    </location>
</feature>
<dbReference type="GeneID" id="20241673"/>
<organism evidence="2 3">
    <name type="scientific">Lottia gigantea</name>
    <name type="common">Giant owl limpet</name>
    <dbReference type="NCBI Taxonomy" id="225164"/>
    <lineage>
        <taxon>Eukaryota</taxon>
        <taxon>Metazoa</taxon>
        <taxon>Spiralia</taxon>
        <taxon>Lophotrochozoa</taxon>
        <taxon>Mollusca</taxon>
        <taxon>Gastropoda</taxon>
        <taxon>Patellogastropoda</taxon>
        <taxon>Lottioidea</taxon>
        <taxon>Lottiidae</taxon>
        <taxon>Lottia</taxon>
    </lineage>
</organism>
<proteinExistence type="predicted"/>
<reference evidence="2 3" key="1">
    <citation type="journal article" date="2013" name="Nature">
        <title>Insights into bilaterian evolution from three spiralian genomes.</title>
        <authorList>
            <person name="Simakov O."/>
            <person name="Marletaz F."/>
            <person name="Cho S.J."/>
            <person name="Edsinger-Gonzales E."/>
            <person name="Havlak P."/>
            <person name="Hellsten U."/>
            <person name="Kuo D.H."/>
            <person name="Larsson T."/>
            <person name="Lv J."/>
            <person name="Arendt D."/>
            <person name="Savage R."/>
            <person name="Osoegawa K."/>
            <person name="de Jong P."/>
            <person name="Grimwood J."/>
            <person name="Chapman J.A."/>
            <person name="Shapiro H."/>
            <person name="Aerts A."/>
            <person name="Otillar R.P."/>
            <person name="Terry A.Y."/>
            <person name="Boore J.L."/>
            <person name="Grigoriev I.V."/>
            <person name="Lindberg D.R."/>
            <person name="Seaver E.C."/>
            <person name="Weisblat D.A."/>
            <person name="Putnam N.H."/>
            <person name="Rokhsar D.S."/>
        </authorList>
    </citation>
    <scope>NUCLEOTIDE SEQUENCE [LARGE SCALE GENOMIC DNA]</scope>
</reference>
<evidence type="ECO:0000313" key="2">
    <source>
        <dbReference type="EMBL" id="ESP03654.1"/>
    </source>
</evidence>
<name>V4AHV9_LOTGI</name>
<accession>V4AHV9</accession>
<dbReference type="HOGENOM" id="CLU_1779531_0_0_1"/>
<dbReference type="Proteomes" id="UP000030746">
    <property type="component" value="Unassembled WGS sequence"/>
</dbReference>
<evidence type="ECO:0000256" key="1">
    <source>
        <dbReference type="SAM" id="MobiDB-lite"/>
    </source>
</evidence>
<protein>
    <submittedName>
        <fullName evidence="2">Uncharacterized protein</fullName>
    </submittedName>
</protein>
<dbReference type="KEGG" id="lgi:LOTGIDRAFT_171183"/>